<proteinExistence type="predicted"/>
<evidence type="ECO:0000313" key="3">
    <source>
        <dbReference type="Proteomes" id="UP001488805"/>
    </source>
</evidence>
<evidence type="ECO:0000256" key="1">
    <source>
        <dbReference type="SAM" id="MobiDB-lite"/>
    </source>
</evidence>
<name>A0AAW1FE73_ZOAVI</name>
<evidence type="ECO:0000313" key="2">
    <source>
        <dbReference type="EMBL" id="KAK9533136.1"/>
    </source>
</evidence>
<organism evidence="2 3">
    <name type="scientific">Zoarces viviparus</name>
    <name type="common">Viviparous eelpout</name>
    <name type="synonym">Blennius viviparus</name>
    <dbReference type="NCBI Taxonomy" id="48416"/>
    <lineage>
        <taxon>Eukaryota</taxon>
        <taxon>Metazoa</taxon>
        <taxon>Chordata</taxon>
        <taxon>Craniata</taxon>
        <taxon>Vertebrata</taxon>
        <taxon>Euteleostomi</taxon>
        <taxon>Actinopterygii</taxon>
        <taxon>Neopterygii</taxon>
        <taxon>Teleostei</taxon>
        <taxon>Neoteleostei</taxon>
        <taxon>Acanthomorphata</taxon>
        <taxon>Eupercaria</taxon>
        <taxon>Perciformes</taxon>
        <taxon>Cottioidei</taxon>
        <taxon>Zoarcales</taxon>
        <taxon>Zoarcidae</taxon>
        <taxon>Zoarcinae</taxon>
        <taxon>Zoarces</taxon>
    </lineage>
</organism>
<keyword evidence="3" id="KW-1185">Reference proteome</keyword>
<reference evidence="2 3" key="1">
    <citation type="journal article" date="2024" name="Genome Biol. Evol.">
        <title>Chromosome-level genome assembly of the viviparous eelpout Zoarces viviparus.</title>
        <authorList>
            <person name="Fuhrmann N."/>
            <person name="Brasseur M.V."/>
            <person name="Bakowski C.E."/>
            <person name="Podsiadlowski L."/>
            <person name="Prost S."/>
            <person name="Krehenwinkel H."/>
            <person name="Mayer C."/>
        </authorList>
    </citation>
    <scope>NUCLEOTIDE SEQUENCE [LARGE SCALE GENOMIC DNA]</scope>
    <source>
        <strain evidence="2">NO-MEL_2022_Ind0_liver</strain>
    </source>
</reference>
<gene>
    <name evidence="2" type="ORF">VZT92_008289</name>
</gene>
<dbReference type="EMBL" id="JBCEZU010000067">
    <property type="protein sequence ID" value="KAK9533136.1"/>
    <property type="molecule type" value="Genomic_DNA"/>
</dbReference>
<dbReference type="Proteomes" id="UP001488805">
    <property type="component" value="Unassembled WGS sequence"/>
</dbReference>
<dbReference type="AlphaFoldDB" id="A0AAW1FE73"/>
<feature type="region of interest" description="Disordered" evidence="1">
    <location>
        <begin position="16"/>
        <end position="56"/>
    </location>
</feature>
<sequence length="84" mass="9436">MEDCAALVEILSSRQAANRKAVRHKADQDQQTPNLKETEEEMETHPSSYPGHQAGPLRCSYVIEPDGCLPMMDEPRDALVLTHF</sequence>
<protein>
    <submittedName>
        <fullName evidence="2">Uncharacterized protein</fullName>
    </submittedName>
</protein>
<accession>A0AAW1FE73</accession>
<comment type="caution">
    <text evidence="2">The sequence shown here is derived from an EMBL/GenBank/DDBJ whole genome shotgun (WGS) entry which is preliminary data.</text>
</comment>